<reference evidence="3" key="2">
    <citation type="journal article" date="2022" name="Microbiol. Resour. Announc.">
        <title>Genome Sequence of Cupriavidus campinensis Strain G5, a Member of a Bacterial Consortium Capable of Polyethylene Degradation.</title>
        <authorList>
            <person name="Schneider B."/>
            <person name="Pfeiffer F."/>
            <person name="Dyall-Smith M."/>
            <person name="Kunte H.J."/>
        </authorList>
    </citation>
    <scope>NUCLEOTIDE SEQUENCE</scope>
    <source>
        <strain evidence="3">G5</strain>
    </source>
</reference>
<dbReference type="Proteomes" id="UP001056132">
    <property type="component" value="Chromosome 2"/>
</dbReference>
<dbReference type="AlphaFoldDB" id="A0AAE9I3T2"/>
<dbReference type="CDD" id="cd00829">
    <property type="entry name" value="SCP-x_thiolase"/>
    <property type="match status" value="1"/>
</dbReference>
<dbReference type="PANTHER" id="PTHR42870">
    <property type="entry name" value="ACETYL-COA C-ACETYLTRANSFERASE"/>
    <property type="match status" value="1"/>
</dbReference>
<dbReference type="InterPro" id="IPR055140">
    <property type="entry name" value="Thiolase_C_2"/>
</dbReference>
<gene>
    <name evidence="2" type="ORF">FGG12_11510</name>
    <name evidence="3" type="ORF">M5D45_27165</name>
</gene>
<sequence length="392" mass="40703">MASNGSHLRGGVAIVGVGQAGLGEAHGKTEMEILVEAAKAAVKDAGMSMRDIDGIATASVGATMWVMPVAEYLGIQPKFVDSTMIGGSSFVSHMLPAMMALEAGLCDAVLVCYGSNQRTSTVGRAGIGKVRAVLDPQPYENPYQPLAPITSYALAAARHMHQYGTTRTQLAEVAVAARQWARMNPEAMMRDPLSIEDVLGARMVSDPLSVRDCCLVTDGAGAYVMVRADRAKALAKPPVYVLGNATATWHRQISSMPDVTVTAAQESGARAFAMAGLKPSDVDVLELYDAFTINTILFLEDLGFCAKGEGGAFVSGGAIAPGGRLPVNTNGGGLSCVHPGMYGMFITIEAVRQLRGECGERQVAGAEIALVHGNGGTLSSQSTALLGTAAAL</sequence>
<dbReference type="RefSeq" id="WP_144197782.1">
    <property type="nucleotide sequence ID" value="NZ_CAJPVH010000025.1"/>
</dbReference>
<evidence type="ECO:0000313" key="4">
    <source>
        <dbReference type="Proteomes" id="UP000318943"/>
    </source>
</evidence>
<reference evidence="2 4" key="1">
    <citation type="submission" date="2019-05" db="EMBL/GenBank/DDBJ databases">
        <title>Whole genome sequence analysis of Cupriavidus campinensis S14E4C strain.</title>
        <authorList>
            <person name="Abbaszade G."/>
            <person name="Szabo A."/>
            <person name="Toumi M."/>
            <person name="Toth E."/>
        </authorList>
    </citation>
    <scope>NUCLEOTIDE SEQUENCE [LARGE SCALE GENOMIC DNA]</scope>
    <source>
        <strain evidence="2 4">S14E4C</strain>
    </source>
</reference>
<dbReference type="PANTHER" id="PTHR42870:SF1">
    <property type="entry name" value="NON-SPECIFIC LIPID-TRANSFER PROTEIN-LIKE 2"/>
    <property type="match status" value="1"/>
</dbReference>
<dbReference type="Pfam" id="PF22691">
    <property type="entry name" value="Thiolase_C_1"/>
    <property type="match status" value="1"/>
</dbReference>
<organism evidence="3 5">
    <name type="scientific">Cupriavidus campinensis</name>
    <dbReference type="NCBI Taxonomy" id="151783"/>
    <lineage>
        <taxon>Bacteria</taxon>
        <taxon>Pseudomonadati</taxon>
        <taxon>Pseudomonadota</taxon>
        <taxon>Betaproteobacteria</taxon>
        <taxon>Burkholderiales</taxon>
        <taxon>Burkholderiaceae</taxon>
        <taxon>Cupriavidus</taxon>
    </lineage>
</organism>
<accession>A0AAE9I3T2</accession>
<dbReference type="SUPFAM" id="SSF53901">
    <property type="entry name" value="Thiolase-like"/>
    <property type="match status" value="2"/>
</dbReference>
<dbReference type="Gene3D" id="3.40.47.10">
    <property type="match status" value="1"/>
</dbReference>
<dbReference type="Proteomes" id="UP000318943">
    <property type="component" value="Unassembled WGS sequence"/>
</dbReference>
<dbReference type="PIRSF" id="PIRSF000429">
    <property type="entry name" value="Ac-CoA_Ac_transf"/>
    <property type="match status" value="1"/>
</dbReference>
<dbReference type="KEGG" id="ccam:M5D45_27165"/>
<proteinExistence type="predicted"/>
<dbReference type="InterPro" id="IPR016039">
    <property type="entry name" value="Thiolase-like"/>
</dbReference>
<dbReference type="NCBIfam" id="NF004811">
    <property type="entry name" value="PRK06158.1"/>
    <property type="match status" value="1"/>
</dbReference>
<keyword evidence="4" id="KW-1185">Reference proteome</keyword>
<evidence type="ECO:0000313" key="3">
    <source>
        <dbReference type="EMBL" id="URF06759.1"/>
    </source>
</evidence>
<name>A0AAE9I3T2_9BURK</name>
<reference evidence="3" key="3">
    <citation type="submission" date="2022-05" db="EMBL/GenBank/DDBJ databases">
        <authorList>
            <person name="Kunte H.-J."/>
        </authorList>
    </citation>
    <scope>NUCLEOTIDE SEQUENCE</scope>
    <source>
        <strain evidence="3">G5</strain>
    </source>
</reference>
<evidence type="ECO:0000259" key="1">
    <source>
        <dbReference type="Pfam" id="PF22691"/>
    </source>
</evidence>
<dbReference type="EMBL" id="VCIZ01000005">
    <property type="protein sequence ID" value="TSP12818.1"/>
    <property type="molecule type" value="Genomic_DNA"/>
</dbReference>
<protein>
    <submittedName>
        <fullName evidence="3">Thiolase</fullName>
    </submittedName>
</protein>
<dbReference type="EMBL" id="CP097331">
    <property type="protein sequence ID" value="URF06759.1"/>
    <property type="molecule type" value="Genomic_DNA"/>
</dbReference>
<feature type="domain" description="Thiolase C-terminal" evidence="1">
    <location>
        <begin position="245"/>
        <end position="388"/>
    </location>
</feature>
<evidence type="ECO:0000313" key="2">
    <source>
        <dbReference type="EMBL" id="TSP12818.1"/>
    </source>
</evidence>
<dbReference type="GO" id="GO:0003988">
    <property type="term" value="F:acetyl-CoA C-acyltransferase activity"/>
    <property type="evidence" value="ECO:0007669"/>
    <property type="project" value="UniProtKB-ARBA"/>
</dbReference>
<evidence type="ECO:0000313" key="5">
    <source>
        <dbReference type="Proteomes" id="UP001056132"/>
    </source>
</evidence>
<dbReference type="InterPro" id="IPR002155">
    <property type="entry name" value="Thiolase"/>
</dbReference>